<name>A0AAE0MSB1_9PEZI</name>
<organism evidence="2 3">
    <name type="scientific">Neurospora tetraspora</name>
    <dbReference type="NCBI Taxonomy" id="94610"/>
    <lineage>
        <taxon>Eukaryota</taxon>
        <taxon>Fungi</taxon>
        <taxon>Dikarya</taxon>
        <taxon>Ascomycota</taxon>
        <taxon>Pezizomycotina</taxon>
        <taxon>Sordariomycetes</taxon>
        <taxon>Sordariomycetidae</taxon>
        <taxon>Sordariales</taxon>
        <taxon>Sordariaceae</taxon>
        <taxon>Neurospora</taxon>
    </lineage>
</organism>
<gene>
    <name evidence="2" type="ORF">B0H65DRAFT_428274</name>
</gene>
<dbReference type="RefSeq" id="XP_062681020.1">
    <property type="nucleotide sequence ID" value="XM_062824748.1"/>
</dbReference>
<evidence type="ECO:0000313" key="3">
    <source>
        <dbReference type="Proteomes" id="UP001278500"/>
    </source>
</evidence>
<feature type="region of interest" description="Disordered" evidence="1">
    <location>
        <begin position="326"/>
        <end position="350"/>
    </location>
</feature>
<sequence length="433" mass="47150">MSGLRKSGQHGRTARGAQDTPEDVELFKLLFTSTLTATVCIPHAADEMHQRQVIALAEGAQRRVTTPNDLDISLGIFASASCVEGHELKGAYSVVFRQMSPGTSDHGELFKMGWNQPSASDSQAANGLAIAQAISISGARLRTIAAGPQGAVPRKARVQVFTASNPALRHIINQAEIQGPRQALQTRVSSLVHQEVQKLSDIPGMRVELVLYWLPAKCGVTSLNEAHKIAMKCRKDGRNMFFVDGEMEERSSAHMPKSVSSIIADVLIRERLRINKERKTDGKATAATAASMKAAHKTTEPAMDQDVHALSLPTTPYFPIHPPYEELRDSSPPATETGQAAMPSGEETQEDIQAPLDEQALVDRQIVIECYENHIRSCREKAIPGRSTRGTEPIYSGIADTYCDYLGALVPDHPLVQVPDRPTHPLMAALFSP</sequence>
<comment type="caution">
    <text evidence="2">The sequence shown here is derived from an EMBL/GenBank/DDBJ whole genome shotgun (WGS) entry which is preliminary data.</text>
</comment>
<keyword evidence="3" id="KW-1185">Reference proteome</keyword>
<protein>
    <submittedName>
        <fullName evidence="2">Uncharacterized protein</fullName>
    </submittedName>
</protein>
<dbReference type="GeneID" id="87861902"/>
<reference evidence="2" key="1">
    <citation type="journal article" date="2023" name="Mol. Phylogenet. Evol.">
        <title>Genome-scale phylogeny and comparative genomics of the fungal order Sordariales.</title>
        <authorList>
            <person name="Hensen N."/>
            <person name="Bonometti L."/>
            <person name="Westerberg I."/>
            <person name="Brannstrom I.O."/>
            <person name="Guillou S."/>
            <person name="Cros-Aarteil S."/>
            <person name="Calhoun S."/>
            <person name="Haridas S."/>
            <person name="Kuo A."/>
            <person name="Mondo S."/>
            <person name="Pangilinan J."/>
            <person name="Riley R."/>
            <person name="LaButti K."/>
            <person name="Andreopoulos B."/>
            <person name="Lipzen A."/>
            <person name="Chen C."/>
            <person name="Yan M."/>
            <person name="Daum C."/>
            <person name="Ng V."/>
            <person name="Clum A."/>
            <person name="Steindorff A."/>
            <person name="Ohm R.A."/>
            <person name="Martin F."/>
            <person name="Silar P."/>
            <person name="Natvig D.O."/>
            <person name="Lalanne C."/>
            <person name="Gautier V."/>
            <person name="Ament-Velasquez S.L."/>
            <person name="Kruys A."/>
            <person name="Hutchinson M.I."/>
            <person name="Powell A.J."/>
            <person name="Barry K."/>
            <person name="Miller A.N."/>
            <person name="Grigoriev I.V."/>
            <person name="Debuchy R."/>
            <person name="Gladieux P."/>
            <person name="Hiltunen Thoren M."/>
            <person name="Johannesson H."/>
        </authorList>
    </citation>
    <scope>NUCLEOTIDE SEQUENCE</scope>
    <source>
        <strain evidence="2">CBS 560.94</strain>
    </source>
</reference>
<dbReference type="AlphaFoldDB" id="A0AAE0MSB1"/>
<evidence type="ECO:0000313" key="2">
    <source>
        <dbReference type="EMBL" id="KAK3343227.1"/>
    </source>
</evidence>
<dbReference type="Proteomes" id="UP001278500">
    <property type="component" value="Unassembled WGS sequence"/>
</dbReference>
<reference evidence="2" key="2">
    <citation type="submission" date="2023-06" db="EMBL/GenBank/DDBJ databases">
        <authorList>
            <consortium name="Lawrence Berkeley National Laboratory"/>
            <person name="Haridas S."/>
            <person name="Hensen N."/>
            <person name="Bonometti L."/>
            <person name="Westerberg I."/>
            <person name="Brannstrom I.O."/>
            <person name="Guillou S."/>
            <person name="Cros-Aarteil S."/>
            <person name="Calhoun S."/>
            <person name="Kuo A."/>
            <person name="Mondo S."/>
            <person name="Pangilinan J."/>
            <person name="Riley R."/>
            <person name="Labutti K."/>
            <person name="Andreopoulos B."/>
            <person name="Lipzen A."/>
            <person name="Chen C."/>
            <person name="Yanf M."/>
            <person name="Daum C."/>
            <person name="Ng V."/>
            <person name="Clum A."/>
            <person name="Steindorff A."/>
            <person name="Ohm R."/>
            <person name="Martin F."/>
            <person name="Silar P."/>
            <person name="Natvig D."/>
            <person name="Lalanne C."/>
            <person name="Gautier V."/>
            <person name="Ament-Velasquez S.L."/>
            <person name="Kruys A."/>
            <person name="Hutchinson M.I."/>
            <person name="Powell A.J."/>
            <person name="Barry K."/>
            <person name="Miller A.N."/>
            <person name="Grigoriev I.V."/>
            <person name="Debuchy R."/>
            <person name="Gladieux P."/>
            <person name="Thoren M.H."/>
            <person name="Johannesson H."/>
        </authorList>
    </citation>
    <scope>NUCLEOTIDE SEQUENCE</scope>
    <source>
        <strain evidence="2">CBS 560.94</strain>
    </source>
</reference>
<proteinExistence type="predicted"/>
<accession>A0AAE0MSB1</accession>
<evidence type="ECO:0000256" key="1">
    <source>
        <dbReference type="SAM" id="MobiDB-lite"/>
    </source>
</evidence>
<dbReference type="EMBL" id="JAUEPP010000005">
    <property type="protein sequence ID" value="KAK3343227.1"/>
    <property type="molecule type" value="Genomic_DNA"/>
</dbReference>